<keyword evidence="2" id="KW-1185">Reference proteome</keyword>
<evidence type="ECO:0000313" key="1">
    <source>
        <dbReference type="EMBL" id="MBB3932410.1"/>
    </source>
</evidence>
<organism evidence="1 2">
    <name type="scientific">Kaistia hirudinis</name>
    <dbReference type="NCBI Taxonomy" id="1293440"/>
    <lineage>
        <taxon>Bacteria</taxon>
        <taxon>Pseudomonadati</taxon>
        <taxon>Pseudomonadota</taxon>
        <taxon>Alphaproteobacteria</taxon>
        <taxon>Hyphomicrobiales</taxon>
        <taxon>Kaistiaceae</taxon>
        <taxon>Kaistia</taxon>
    </lineage>
</organism>
<proteinExistence type="predicted"/>
<dbReference type="EMBL" id="JACIDS010000004">
    <property type="protein sequence ID" value="MBB3932410.1"/>
    <property type="molecule type" value="Genomic_DNA"/>
</dbReference>
<dbReference type="AlphaFoldDB" id="A0A840APX5"/>
<gene>
    <name evidence="1" type="ORF">GGR25_003468</name>
</gene>
<reference evidence="1 2" key="1">
    <citation type="submission" date="2020-08" db="EMBL/GenBank/DDBJ databases">
        <title>Genomic Encyclopedia of Type Strains, Phase IV (KMG-IV): sequencing the most valuable type-strain genomes for metagenomic binning, comparative biology and taxonomic classification.</title>
        <authorList>
            <person name="Goeker M."/>
        </authorList>
    </citation>
    <scope>NUCLEOTIDE SEQUENCE [LARGE SCALE GENOMIC DNA]</scope>
    <source>
        <strain evidence="1 2">DSM 25966</strain>
    </source>
</reference>
<name>A0A840APX5_9HYPH</name>
<accession>A0A840APX5</accession>
<sequence length="463" mass="52358">MMTREPRLDAGTVLTLAWAFAGAEVERLIVENWARDPQRDRLTWAAFDHALVWTPRMIEVAKQIIERTTIHAHDLEYAVSAIGTTQPDVAIGLLEAILRKELRAAKEESAKRVAAAPQGDGDEYWKWRIAASPREPITDVVERENVWDTLEALAAARPEPFLDALWPWFTEAMSALADLESDREGDPVNYFVRYTLDFKFAEEDAGRDRSGPPILGAIRVALETLARSDAERFLAWLAAHESEEFAPAQRLFAHVLSLSPQDYAERAHRFLTGDQRRFLLGNHEDRSGTSKRLVAASSPNWSDAEIAAFVALINAYAPPPYPNLDAEGRRHFQDTVRIIRLGLLSALPADRLPAESRRLVLEEQRRFPRSDRGVRRQGASWIGSPISAEQLRKARDEDIINAFREVPDKYDWDHPNRMIEGGNIQLSRAFAEFAKTDPQRAARLIRGFEPSFGTRGRGARPRT</sequence>
<comment type="caution">
    <text evidence="1">The sequence shown here is derived from an EMBL/GenBank/DDBJ whole genome shotgun (WGS) entry which is preliminary data.</text>
</comment>
<dbReference type="Proteomes" id="UP000553963">
    <property type="component" value="Unassembled WGS sequence"/>
</dbReference>
<dbReference type="RefSeq" id="WP_183400045.1">
    <property type="nucleotide sequence ID" value="NZ_JACIDS010000004.1"/>
</dbReference>
<evidence type="ECO:0000313" key="2">
    <source>
        <dbReference type="Proteomes" id="UP000553963"/>
    </source>
</evidence>
<protein>
    <submittedName>
        <fullName evidence="1">Uncharacterized protein</fullName>
    </submittedName>
</protein>